<dbReference type="RefSeq" id="WP_284206293.1">
    <property type="nucleotide sequence ID" value="NZ_BSSU01000002.1"/>
</dbReference>
<name>A0ABQ6GYF7_9GAMM</name>
<dbReference type="InterPro" id="IPR021732">
    <property type="entry name" value="DUF3301"/>
</dbReference>
<reference evidence="2 3" key="1">
    <citation type="submission" date="2023-03" db="EMBL/GenBank/DDBJ databases">
        <title>Draft genome sequence of Thalassotalea eurytherma JCM 18482T.</title>
        <authorList>
            <person name="Sawabe T."/>
        </authorList>
    </citation>
    <scope>NUCLEOTIDE SEQUENCE [LARGE SCALE GENOMIC DNA]</scope>
    <source>
        <strain evidence="2 3">JCM 18482</strain>
    </source>
</reference>
<organism evidence="2 3">
    <name type="scientific">Thalassotalea eurytherma</name>
    <dbReference type="NCBI Taxonomy" id="1144278"/>
    <lineage>
        <taxon>Bacteria</taxon>
        <taxon>Pseudomonadati</taxon>
        <taxon>Pseudomonadota</taxon>
        <taxon>Gammaproteobacteria</taxon>
        <taxon>Alteromonadales</taxon>
        <taxon>Colwelliaceae</taxon>
        <taxon>Thalassotalea</taxon>
    </lineage>
</organism>
<keyword evidence="1" id="KW-0472">Membrane</keyword>
<gene>
    <name evidence="2" type="ORF">theurythT_04200</name>
</gene>
<sequence>MENIYYLLFAFLICWYFIYLRKIAEAAKRHVQLYCQQNKLQFIDIARRKSRLSFTTKNGLFWSSTFDFHFSGDGEASYQGVMTLQGLKLQDITTPAFRIN</sequence>
<comment type="caution">
    <text evidence="2">The sequence shown here is derived from an EMBL/GenBank/DDBJ whole genome shotgun (WGS) entry which is preliminary data.</text>
</comment>
<evidence type="ECO:0000313" key="3">
    <source>
        <dbReference type="Proteomes" id="UP001157133"/>
    </source>
</evidence>
<dbReference type="EMBL" id="BSSU01000002">
    <property type="protein sequence ID" value="GLX80968.1"/>
    <property type="molecule type" value="Genomic_DNA"/>
</dbReference>
<protein>
    <recommendedName>
        <fullName evidence="4">DUF3301 domain-containing protein</fullName>
    </recommendedName>
</protein>
<feature type="transmembrane region" description="Helical" evidence="1">
    <location>
        <begin position="6"/>
        <end position="24"/>
    </location>
</feature>
<evidence type="ECO:0000313" key="2">
    <source>
        <dbReference type="EMBL" id="GLX80968.1"/>
    </source>
</evidence>
<dbReference type="Proteomes" id="UP001157133">
    <property type="component" value="Unassembled WGS sequence"/>
</dbReference>
<keyword evidence="1" id="KW-0812">Transmembrane</keyword>
<evidence type="ECO:0008006" key="4">
    <source>
        <dbReference type="Google" id="ProtNLM"/>
    </source>
</evidence>
<keyword evidence="3" id="KW-1185">Reference proteome</keyword>
<dbReference type="Pfam" id="PF11743">
    <property type="entry name" value="DUF3301"/>
    <property type="match status" value="1"/>
</dbReference>
<accession>A0ABQ6GYF7</accession>
<keyword evidence="1" id="KW-1133">Transmembrane helix</keyword>
<proteinExistence type="predicted"/>
<evidence type="ECO:0000256" key="1">
    <source>
        <dbReference type="SAM" id="Phobius"/>
    </source>
</evidence>